<evidence type="ECO:0000256" key="5">
    <source>
        <dbReference type="ARBA" id="ARBA00022840"/>
    </source>
</evidence>
<dbReference type="FunFam" id="2.40.100.10:FF:000013">
    <property type="entry name" value="Peptidyl-prolyl cis-trans isomerase"/>
    <property type="match status" value="1"/>
</dbReference>
<organism evidence="10 11">
    <name type="scientific">Fistulifera solaris</name>
    <name type="common">Oleaginous diatom</name>
    <dbReference type="NCBI Taxonomy" id="1519565"/>
    <lineage>
        <taxon>Eukaryota</taxon>
        <taxon>Sar</taxon>
        <taxon>Stramenopiles</taxon>
        <taxon>Ochrophyta</taxon>
        <taxon>Bacillariophyta</taxon>
        <taxon>Bacillariophyceae</taxon>
        <taxon>Bacillariophycidae</taxon>
        <taxon>Naviculales</taxon>
        <taxon>Naviculaceae</taxon>
        <taxon>Fistulifera</taxon>
    </lineage>
</organism>
<dbReference type="OrthoDB" id="448448at2759"/>
<dbReference type="GO" id="GO:0016787">
    <property type="term" value="F:hydrolase activity"/>
    <property type="evidence" value="ECO:0007669"/>
    <property type="project" value="UniProtKB-KW"/>
</dbReference>
<evidence type="ECO:0000259" key="9">
    <source>
        <dbReference type="PROSITE" id="PS51194"/>
    </source>
</evidence>
<dbReference type="SUPFAM" id="SSF50891">
    <property type="entry name" value="Cyclophilin-like"/>
    <property type="match status" value="1"/>
</dbReference>
<dbReference type="InterPro" id="IPR038718">
    <property type="entry name" value="SNF2-like_sf"/>
</dbReference>
<keyword evidence="3" id="KW-0547">Nucleotide-binding</keyword>
<evidence type="ECO:0000259" key="8">
    <source>
        <dbReference type="PROSITE" id="PS50072"/>
    </source>
</evidence>
<evidence type="ECO:0000256" key="3">
    <source>
        <dbReference type="ARBA" id="ARBA00022741"/>
    </source>
</evidence>
<name>A0A1Z5KNI5_FISSO</name>
<feature type="domain" description="Helicase C-terminal" evidence="9">
    <location>
        <begin position="1047"/>
        <end position="1189"/>
    </location>
</feature>
<dbReference type="CDD" id="cd01926">
    <property type="entry name" value="cyclophilin_ABH_like"/>
    <property type="match status" value="1"/>
</dbReference>
<dbReference type="InterPro" id="IPR050628">
    <property type="entry name" value="SNF2_RAD54_helicase_TF"/>
</dbReference>
<dbReference type="EMBL" id="BDSP01000259">
    <property type="protein sequence ID" value="GAX27571.1"/>
    <property type="molecule type" value="Genomic_DNA"/>
</dbReference>
<dbReference type="InterPro" id="IPR014001">
    <property type="entry name" value="Helicase_ATP-bd"/>
</dbReference>
<dbReference type="SUPFAM" id="SSF52540">
    <property type="entry name" value="P-loop containing nucleoside triphosphate hydrolases"/>
    <property type="match status" value="2"/>
</dbReference>
<dbReference type="PRINTS" id="PR00153">
    <property type="entry name" value="CSAPPISMRASE"/>
</dbReference>
<dbReference type="InterPro" id="IPR002130">
    <property type="entry name" value="Cyclophilin-type_PPIase_dom"/>
</dbReference>
<evidence type="ECO:0000256" key="7">
    <source>
        <dbReference type="ARBA" id="ARBA00023235"/>
    </source>
</evidence>
<dbReference type="Gene3D" id="2.40.100.10">
    <property type="entry name" value="Cyclophilin-like"/>
    <property type="match status" value="1"/>
</dbReference>
<evidence type="ECO:0000256" key="4">
    <source>
        <dbReference type="ARBA" id="ARBA00022801"/>
    </source>
</evidence>
<evidence type="ECO:0000256" key="2">
    <source>
        <dbReference type="ARBA" id="ARBA00013194"/>
    </source>
</evidence>
<dbReference type="InterPro" id="IPR000330">
    <property type="entry name" value="SNF2_N"/>
</dbReference>
<dbReference type="Pfam" id="PF00271">
    <property type="entry name" value="Helicase_C"/>
    <property type="match status" value="1"/>
</dbReference>
<dbReference type="GO" id="GO:0005524">
    <property type="term" value="F:ATP binding"/>
    <property type="evidence" value="ECO:0007669"/>
    <property type="project" value="UniProtKB-KW"/>
</dbReference>
<dbReference type="InterPro" id="IPR001650">
    <property type="entry name" value="Helicase_C-like"/>
</dbReference>
<dbReference type="PROSITE" id="PS00170">
    <property type="entry name" value="CSA_PPIASE_1"/>
    <property type="match status" value="1"/>
</dbReference>
<feature type="domain" description="PPIase cyclophilin-type" evidence="8">
    <location>
        <begin position="1355"/>
        <end position="1511"/>
    </location>
</feature>
<keyword evidence="7 10" id="KW-0413">Isomerase</keyword>
<keyword evidence="11" id="KW-1185">Reference proteome</keyword>
<comment type="caution">
    <text evidence="10">The sequence shown here is derived from an EMBL/GenBank/DDBJ whole genome shotgun (WGS) entry which is preliminary data.</text>
</comment>
<dbReference type="GO" id="GO:0006281">
    <property type="term" value="P:DNA repair"/>
    <property type="evidence" value="ECO:0007669"/>
    <property type="project" value="TreeGrafter"/>
</dbReference>
<dbReference type="SMART" id="SM00487">
    <property type="entry name" value="DEXDc"/>
    <property type="match status" value="1"/>
</dbReference>
<protein>
    <recommendedName>
        <fullName evidence="2">peptidylprolyl isomerase</fullName>
        <ecNumber evidence="2">5.2.1.8</ecNumber>
    </recommendedName>
</protein>
<dbReference type="InterPro" id="IPR027417">
    <property type="entry name" value="P-loop_NTPase"/>
</dbReference>
<sequence length="1513" mass="172210">MEGVNEWAYFLFEKAEIELSTENSVSPWVWRDVILRQDRSATDVNCSACCLSMHIQHDQVNVFLQNIPLHDGQKPATPCTCCRKKRSEIISLMGMLQFCEELVQIKSMQVMFWDDRYASIVITVDFPHLTSHATTRRSIFLGDRLHPATQALLASLRSDWKYLETFKKGIVHIKDNERLQKALRTTVLPTRWNLEEVYQQINDSPLTKELHKRRVATKPGNATGLLQFSADIWTDHIAPFLGARELQVLRQSCSHLNGILQTVVPGLKLRLFQHQKRSLAWMRARESRNQTESDLCNNARLFAVEGDDYRAASGGVATLLELRSTGKQVRISQLTGQECDESLAKMNRTVARGGLLCDDPGLGKTITVLSLILQTAGMLPETPIFVGKSVESDKIFNAYWEEQYCAHDNRRSALLKFINQFIKSEITHGSFLPAKKLQKLAEHNYESFQQFHDDFETILRASLVDADGMVQRLREKSLEFKEHNVEQARKYFSSVTSKPNSAVAALVANARRIKFLKSLLPSKATLLVVPAVLMDHWEEQIRLHVDFQFLTSRLPMIFNFGENMKLEVNEAKRLLQTSHSALVFLDRGGTKPLPPCEFLARFQIVITTIQRFSNEWKNGSFEQQDTRRSEGNEIPWYLEGLQASEKNVCSLLKIHWHRMVTDEGHSMAKGHENSSIQFASWIHAERRWAMTGTPTKHNTMQLNQVKALLRFLRHEFFLSKGDGDQFWKREIMDRWKQKDSVAFYRLRSLLMLLMRRHTKLDIDELPFPSFRKEIIPMSEIEVNTYNTLVSAVQSNIMLTSMAGKTSGKQDSLLHRNNARHAREALENVRRVCIGWSRVVPVLTDKNWRETIELAELHNLDLVPVREFMHAAESEGLSFCSVCHLGLTTLLLPSCCGRLICTECFDNQSTTCIACGDEYDVDDFQRLQPGFAMTWRSNLKDPEHTSQPEMPHHQLLPRAAQPGARAGNGMNIVIPALPRRTNKFGDGHICEYRDKESMCFARNHRCLLCWEEHNACNLMNEDRRCDACGRAATDCPEDESKSHYLINKIAALHSNSKNERPLKVIVFSQFRKALNVVGDRLYRRFGSACVAEYWGRYRKEELSKFIHRNDCVCLLLTKDGSEGLDLSFVTHIFLLEEIWDKALEDQVVARAWRMGARGRVEVETLVAQHSVEEIMMDADDEQKGLKEELSAQDKERKKLHSLLLALRLNTDYQRLGNGSEKTNSKLKVNALSLDRPALWKKRKRTAGTLLEPSEVNEIRTGTRFPDLLESKRSNPHTAANCEAHHLIFRFHHKTLRERPSPSPNSIIYLRSQPAMKISTMFAASLLTFSSSAAFVQRTAVRSYSRTSAALDLTKVFFDMEVGGKDAGRITFELRDDVVPKTAENFRALCTGEKGFGYKGSSFHRVIPQFMCQGGDFTNHNGTGGKSIYGTKFEDEDFSLKHEGKGILSMANAGPNTNGSQFFICTVDTPWLNGKHVVFGKVVEGLEVVDAIEKVGSQSGATSQKVIIKDCGELK</sequence>
<dbReference type="GO" id="GO:0005634">
    <property type="term" value="C:nucleus"/>
    <property type="evidence" value="ECO:0007669"/>
    <property type="project" value="TreeGrafter"/>
</dbReference>
<evidence type="ECO:0000256" key="1">
    <source>
        <dbReference type="ARBA" id="ARBA00000971"/>
    </source>
</evidence>
<reference evidence="10 11" key="1">
    <citation type="journal article" date="2015" name="Plant Cell">
        <title>Oil accumulation by the oleaginous diatom Fistulifera solaris as revealed by the genome and transcriptome.</title>
        <authorList>
            <person name="Tanaka T."/>
            <person name="Maeda Y."/>
            <person name="Veluchamy A."/>
            <person name="Tanaka M."/>
            <person name="Abida H."/>
            <person name="Marechal E."/>
            <person name="Bowler C."/>
            <person name="Muto M."/>
            <person name="Sunaga Y."/>
            <person name="Tanaka M."/>
            <person name="Yoshino T."/>
            <person name="Taniguchi T."/>
            <person name="Fukuda Y."/>
            <person name="Nemoto M."/>
            <person name="Matsumoto M."/>
            <person name="Wong P.S."/>
            <person name="Aburatani S."/>
            <person name="Fujibuchi W."/>
        </authorList>
    </citation>
    <scope>NUCLEOTIDE SEQUENCE [LARGE SCALE GENOMIC DNA]</scope>
    <source>
        <strain evidence="10 11">JPCC DA0580</strain>
    </source>
</reference>
<evidence type="ECO:0000313" key="11">
    <source>
        <dbReference type="Proteomes" id="UP000198406"/>
    </source>
</evidence>
<dbReference type="Gene3D" id="3.40.50.300">
    <property type="entry name" value="P-loop containing nucleotide triphosphate hydrolases"/>
    <property type="match status" value="1"/>
</dbReference>
<dbReference type="PANTHER" id="PTHR45626:SF14">
    <property type="entry name" value="ATP-DEPENDENT DNA HELICASE (EUROFUNG)"/>
    <property type="match status" value="1"/>
</dbReference>
<evidence type="ECO:0000256" key="6">
    <source>
        <dbReference type="ARBA" id="ARBA00023110"/>
    </source>
</evidence>
<keyword evidence="6" id="KW-0697">Rotamase</keyword>
<dbReference type="InterPro" id="IPR020892">
    <property type="entry name" value="Cyclophilin-type_PPIase_CS"/>
</dbReference>
<dbReference type="InterPro" id="IPR049730">
    <property type="entry name" value="SNF2/RAD54-like_C"/>
</dbReference>
<dbReference type="InParanoid" id="A0A1Z5KNI5"/>
<keyword evidence="5" id="KW-0067">ATP-binding</keyword>
<dbReference type="Pfam" id="PF00160">
    <property type="entry name" value="Pro_isomerase"/>
    <property type="match status" value="1"/>
</dbReference>
<dbReference type="GO" id="GO:0003755">
    <property type="term" value="F:peptidyl-prolyl cis-trans isomerase activity"/>
    <property type="evidence" value="ECO:0007669"/>
    <property type="project" value="UniProtKB-KW"/>
</dbReference>
<evidence type="ECO:0000313" key="10">
    <source>
        <dbReference type="EMBL" id="GAX27571.1"/>
    </source>
</evidence>
<dbReference type="Proteomes" id="UP000198406">
    <property type="component" value="Unassembled WGS sequence"/>
</dbReference>
<dbReference type="PROSITE" id="PS50072">
    <property type="entry name" value="CSA_PPIASE_2"/>
    <property type="match status" value="1"/>
</dbReference>
<accession>A0A1Z5KNI5</accession>
<dbReference type="GO" id="GO:0006457">
    <property type="term" value="P:protein folding"/>
    <property type="evidence" value="ECO:0007669"/>
    <property type="project" value="InterPro"/>
</dbReference>
<proteinExistence type="predicted"/>
<dbReference type="Gene3D" id="3.40.50.10810">
    <property type="entry name" value="Tandem AAA-ATPase domain"/>
    <property type="match status" value="1"/>
</dbReference>
<dbReference type="PROSITE" id="PS51194">
    <property type="entry name" value="HELICASE_CTER"/>
    <property type="match status" value="1"/>
</dbReference>
<dbReference type="InterPro" id="IPR029000">
    <property type="entry name" value="Cyclophilin-like_dom_sf"/>
</dbReference>
<keyword evidence="4" id="KW-0378">Hydrolase</keyword>
<comment type="catalytic activity">
    <reaction evidence="1">
        <text>[protein]-peptidylproline (omega=180) = [protein]-peptidylproline (omega=0)</text>
        <dbReference type="Rhea" id="RHEA:16237"/>
        <dbReference type="Rhea" id="RHEA-COMP:10747"/>
        <dbReference type="Rhea" id="RHEA-COMP:10748"/>
        <dbReference type="ChEBI" id="CHEBI:83833"/>
        <dbReference type="ChEBI" id="CHEBI:83834"/>
        <dbReference type="EC" id="5.2.1.8"/>
    </reaction>
</comment>
<dbReference type="EC" id="5.2.1.8" evidence="2"/>
<dbReference type="CDD" id="cd18793">
    <property type="entry name" value="SF2_C_SNF"/>
    <property type="match status" value="1"/>
</dbReference>
<gene>
    <name evidence="10" type="ORF">FisN_13Hh343</name>
</gene>
<dbReference type="Pfam" id="PF00176">
    <property type="entry name" value="SNF2-rel_dom"/>
    <property type="match status" value="1"/>
</dbReference>
<dbReference type="GO" id="GO:0008094">
    <property type="term" value="F:ATP-dependent activity, acting on DNA"/>
    <property type="evidence" value="ECO:0007669"/>
    <property type="project" value="TreeGrafter"/>
</dbReference>
<dbReference type="PANTHER" id="PTHR45626">
    <property type="entry name" value="TRANSCRIPTION TERMINATION FACTOR 2-RELATED"/>
    <property type="match status" value="1"/>
</dbReference>